<proteinExistence type="predicted"/>
<dbReference type="AlphaFoldDB" id="A0A1I5W253"/>
<sequence length="125" mass="14282">MEAEMEQLENEQNKLIATRAADVVVSKEDFFRKLDLVSYGGRSAANNLLKRLHIKVMVEKRGRSDERYQIVDATGRLHVTLFYVEHVGADVAVDTTNAQFADVMVMQGEMNEEDAERLQYAPEEF</sequence>
<keyword evidence="2" id="KW-1185">Reference proteome</keyword>
<evidence type="ECO:0000313" key="2">
    <source>
        <dbReference type="Proteomes" id="UP000243084"/>
    </source>
</evidence>
<organism evidence="1 2">
    <name type="scientific">Geopseudomonas sagittaria</name>
    <dbReference type="NCBI Taxonomy" id="1135990"/>
    <lineage>
        <taxon>Bacteria</taxon>
        <taxon>Pseudomonadati</taxon>
        <taxon>Pseudomonadota</taxon>
        <taxon>Gammaproteobacteria</taxon>
        <taxon>Pseudomonadales</taxon>
        <taxon>Pseudomonadaceae</taxon>
        <taxon>Geopseudomonas</taxon>
    </lineage>
</organism>
<evidence type="ECO:0000313" key="1">
    <source>
        <dbReference type="EMBL" id="SFQ13336.1"/>
    </source>
</evidence>
<dbReference type="Proteomes" id="UP000243084">
    <property type="component" value="Unassembled WGS sequence"/>
</dbReference>
<protein>
    <submittedName>
        <fullName evidence="1">Uncharacterized protein</fullName>
    </submittedName>
</protein>
<reference evidence="2" key="1">
    <citation type="submission" date="2016-10" db="EMBL/GenBank/DDBJ databases">
        <authorList>
            <person name="Varghese N."/>
            <person name="Submissions S."/>
        </authorList>
    </citation>
    <scope>NUCLEOTIDE SEQUENCE [LARGE SCALE GENOMIC DNA]</scope>
    <source>
        <strain evidence="2">JCM 18195</strain>
    </source>
</reference>
<dbReference type="EMBL" id="FOXM01000012">
    <property type="protein sequence ID" value="SFQ13336.1"/>
    <property type="molecule type" value="Genomic_DNA"/>
</dbReference>
<name>A0A1I5W253_9GAMM</name>
<gene>
    <name evidence="1" type="ORF">SAMN05216229_11232</name>
</gene>
<accession>A0A1I5W253</accession>